<evidence type="ECO:0000313" key="3">
    <source>
        <dbReference type="EMBL" id="ATO59034.1"/>
    </source>
</evidence>
<sequence length="223" mass="24293">MATTVLSPAALLLALLLAAGSVTARRGPRPFGRCASSVGDIDRDTMMKIVRNFEVPDETSDDQKCMLRCALMTNRLVRDGVLDTRQILMNIRADAHFAGRMASVYGQNITLDMDRLSNDVEACVTSEESPDCDTVYNQFKCVSDLISNGNMASYASFVEVDGSETGDWMRRRQMLASRPHGPPGPMGGHWGPPPPHHRGGPRGGGRPPPPPPESDENDVEELE</sequence>
<reference evidence="3" key="1">
    <citation type="journal article" date="2017" name="Front. Physiol.">
        <title>Distinct Subfamilies of Odorant Binding Proteins in Locust (Orthoptera, Acrididae): Molecular Evolution, Structural Variation, and Sensilla-Specific Expression.</title>
        <authorList>
            <person name="Jiang X."/>
            <person name="Krieger J."/>
            <person name="Breer H."/>
            <person name="Pregitzer P."/>
        </authorList>
    </citation>
    <scope>NUCLEOTIDE SEQUENCE</scope>
</reference>
<evidence type="ECO:0000256" key="2">
    <source>
        <dbReference type="SAM" id="SignalP"/>
    </source>
</evidence>
<protein>
    <submittedName>
        <fullName evidence="3">Odorant binding protein 7</fullName>
    </submittedName>
</protein>
<dbReference type="SUPFAM" id="SSF47565">
    <property type="entry name" value="Insect pheromone/odorant-binding proteins"/>
    <property type="match status" value="1"/>
</dbReference>
<feature type="signal peptide" evidence="2">
    <location>
        <begin position="1"/>
        <end position="24"/>
    </location>
</feature>
<dbReference type="EMBL" id="MF716564">
    <property type="protein sequence ID" value="ATO59034.1"/>
    <property type="molecule type" value="mRNA"/>
</dbReference>
<feature type="compositionally biased region" description="Acidic residues" evidence="1">
    <location>
        <begin position="213"/>
        <end position="223"/>
    </location>
</feature>
<dbReference type="GO" id="GO:0005549">
    <property type="term" value="F:odorant binding"/>
    <property type="evidence" value="ECO:0007669"/>
    <property type="project" value="InterPro"/>
</dbReference>
<dbReference type="OrthoDB" id="7665616at2759"/>
<feature type="chain" id="PRO_5013554669" evidence="2">
    <location>
        <begin position="25"/>
        <end position="223"/>
    </location>
</feature>
<organism evidence="3">
    <name type="scientific">Schistocerca gregaria</name>
    <name type="common">Desert locust</name>
    <name type="synonym">Gryllus gregarius</name>
    <dbReference type="NCBI Taxonomy" id="7010"/>
    <lineage>
        <taxon>Eukaryota</taxon>
        <taxon>Metazoa</taxon>
        <taxon>Ecdysozoa</taxon>
        <taxon>Arthropoda</taxon>
        <taxon>Hexapoda</taxon>
        <taxon>Insecta</taxon>
        <taxon>Pterygota</taxon>
        <taxon>Neoptera</taxon>
        <taxon>Polyneoptera</taxon>
        <taxon>Orthoptera</taxon>
        <taxon>Caelifera</taxon>
        <taxon>Acrididea</taxon>
        <taxon>Acridomorpha</taxon>
        <taxon>Acridoidea</taxon>
        <taxon>Acrididae</taxon>
        <taxon>Cyrtacanthacridinae</taxon>
        <taxon>Schistocerca</taxon>
    </lineage>
</organism>
<feature type="region of interest" description="Disordered" evidence="1">
    <location>
        <begin position="175"/>
        <end position="223"/>
    </location>
</feature>
<gene>
    <name evidence="3" type="primary">OBP7</name>
</gene>
<dbReference type="CDD" id="cd23992">
    <property type="entry name" value="PBP_GOBP"/>
    <property type="match status" value="1"/>
</dbReference>
<dbReference type="AlphaFoldDB" id="A0A2D1LVV0"/>
<dbReference type="Gene3D" id="1.10.238.20">
    <property type="entry name" value="Pheromone/general odorant binding protein domain"/>
    <property type="match status" value="1"/>
</dbReference>
<dbReference type="InterPro" id="IPR036728">
    <property type="entry name" value="PBP_GOBP_sf"/>
</dbReference>
<keyword evidence="2" id="KW-0732">Signal</keyword>
<dbReference type="InterPro" id="IPR006170">
    <property type="entry name" value="PBP/GOBP"/>
</dbReference>
<name>A0A2D1LVV0_SCHGR</name>
<dbReference type="Pfam" id="PF01395">
    <property type="entry name" value="PBP_GOBP"/>
    <property type="match status" value="1"/>
</dbReference>
<accession>A0A2D1LVV0</accession>
<proteinExistence type="evidence at transcript level"/>
<evidence type="ECO:0000256" key="1">
    <source>
        <dbReference type="SAM" id="MobiDB-lite"/>
    </source>
</evidence>